<sequence>MRNSSFFKIYLAFSIVYLIILLSGYERFDLFLKPILIPIIGFGAYFYRKFPTQNILLAALVLSWLGDVILLFTDLGEIYFILGLVCFLTAHIVYCVLFNKQKRIRKRQNKPLFIFGSVLIAFYLIGMVSVLMPHLGDLEIPVSIYASIISIMLLFAFNGFLVWEKPGNQLVFLGAIFFIISDSILAVNKFYAPIPKSSFFIMLTYLLAQYLIVVGTLKLNPKTVEQTV</sequence>
<accession>A0ABP7F382</accession>
<keyword evidence="8" id="KW-1185">Reference proteome</keyword>
<evidence type="ECO:0000256" key="5">
    <source>
        <dbReference type="ARBA" id="ARBA00023136"/>
    </source>
</evidence>
<evidence type="ECO:0000256" key="1">
    <source>
        <dbReference type="ARBA" id="ARBA00004141"/>
    </source>
</evidence>
<evidence type="ECO:0000256" key="2">
    <source>
        <dbReference type="ARBA" id="ARBA00007375"/>
    </source>
</evidence>
<dbReference type="Proteomes" id="UP001501367">
    <property type="component" value="Unassembled WGS sequence"/>
</dbReference>
<evidence type="ECO:0000256" key="6">
    <source>
        <dbReference type="SAM" id="Phobius"/>
    </source>
</evidence>
<evidence type="ECO:0000256" key="4">
    <source>
        <dbReference type="ARBA" id="ARBA00022989"/>
    </source>
</evidence>
<gene>
    <name evidence="7" type="ORF">GCM10022422_10830</name>
</gene>
<feature type="transmembrane region" description="Helical" evidence="6">
    <location>
        <begin position="31"/>
        <end position="47"/>
    </location>
</feature>
<protein>
    <submittedName>
        <fullName evidence="7">Lysoplasmalogenase</fullName>
    </submittedName>
</protein>
<feature type="transmembrane region" description="Helical" evidence="6">
    <location>
        <begin position="197"/>
        <end position="217"/>
    </location>
</feature>
<feature type="transmembrane region" description="Helical" evidence="6">
    <location>
        <begin position="170"/>
        <end position="191"/>
    </location>
</feature>
<comment type="similarity">
    <text evidence="2">Belongs to the TMEM86 family.</text>
</comment>
<proteinExistence type="inferred from homology"/>
<keyword evidence="3 6" id="KW-0812">Transmembrane</keyword>
<reference evidence="8" key="1">
    <citation type="journal article" date="2019" name="Int. J. Syst. Evol. Microbiol.">
        <title>The Global Catalogue of Microorganisms (GCM) 10K type strain sequencing project: providing services to taxonomists for standard genome sequencing and annotation.</title>
        <authorList>
            <consortium name="The Broad Institute Genomics Platform"/>
            <consortium name="The Broad Institute Genome Sequencing Center for Infectious Disease"/>
            <person name="Wu L."/>
            <person name="Ma J."/>
        </authorList>
    </citation>
    <scope>NUCLEOTIDE SEQUENCE [LARGE SCALE GENOMIC DNA]</scope>
    <source>
        <strain evidence="8">JCM 17336</strain>
    </source>
</reference>
<dbReference type="PANTHER" id="PTHR31885">
    <property type="entry name" value="GH04784P"/>
    <property type="match status" value="1"/>
</dbReference>
<dbReference type="InterPro" id="IPR012506">
    <property type="entry name" value="TMEM86B-like"/>
</dbReference>
<organism evidence="7 8">
    <name type="scientific">Flavobacterium ginsengisoli</name>
    <dbReference type="NCBI Taxonomy" id="871694"/>
    <lineage>
        <taxon>Bacteria</taxon>
        <taxon>Pseudomonadati</taxon>
        <taxon>Bacteroidota</taxon>
        <taxon>Flavobacteriia</taxon>
        <taxon>Flavobacteriales</taxon>
        <taxon>Flavobacteriaceae</taxon>
        <taxon>Flavobacterium</taxon>
    </lineage>
</organism>
<dbReference type="EMBL" id="BAABDT010000002">
    <property type="protein sequence ID" value="GAA3730512.1"/>
    <property type="molecule type" value="Genomic_DNA"/>
</dbReference>
<evidence type="ECO:0000313" key="7">
    <source>
        <dbReference type="EMBL" id="GAA3730512.1"/>
    </source>
</evidence>
<keyword evidence="4 6" id="KW-1133">Transmembrane helix</keyword>
<name>A0ABP7F382_9FLAO</name>
<dbReference type="Pfam" id="PF07947">
    <property type="entry name" value="YhhN"/>
    <property type="match status" value="1"/>
</dbReference>
<feature type="transmembrane region" description="Helical" evidence="6">
    <location>
        <begin position="111"/>
        <end position="132"/>
    </location>
</feature>
<feature type="transmembrane region" description="Helical" evidence="6">
    <location>
        <begin position="7"/>
        <end position="25"/>
    </location>
</feature>
<dbReference type="PANTHER" id="PTHR31885:SF6">
    <property type="entry name" value="GH04784P"/>
    <property type="match status" value="1"/>
</dbReference>
<keyword evidence="5 6" id="KW-0472">Membrane</keyword>
<comment type="caution">
    <text evidence="7">The sequence shown here is derived from an EMBL/GenBank/DDBJ whole genome shotgun (WGS) entry which is preliminary data.</text>
</comment>
<feature type="transmembrane region" description="Helical" evidence="6">
    <location>
        <begin position="54"/>
        <end position="72"/>
    </location>
</feature>
<comment type="subcellular location">
    <subcellularLocation>
        <location evidence="1">Membrane</location>
        <topology evidence="1">Multi-pass membrane protein</topology>
    </subcellularLocation>
</comment>
<evidence type="ECO:0000256" key="3">
    <source>
        <dbReference type="ARBA" id="ARBA00022692"/>
    </source>
</evidence>
<dbReference type="RefSeq" id="WP_198856135.1">
    <property type="nucleotide sequence ID" value="NZ_BAABDT010000002.1"/>
</dbReference>
<feature type="transmembrane region" description="Helical" evidence="6">
    <location>
        <begin position="144"/>
        <end position="163"/>
    </location>
</feature>
<evidence type="ECO:0000313" key="8">
    <source>
        <dbReference type="Proteomes" id="UP001501367"/>
    </source>
</evidence>
<feature type="transmembrane region" description="Helical" evidence="6">
    <location>
        <begin position="78"/>
        <end position="99"/>
    </location>
</feature>